<sequence length="127" mass="14033">MPNLPAIGHGRQLIQILQQTLQRMQQAMQQQGQQLVKIGQQITCLDHNNFAKLLNSSVNHSDTHLEILHNINNQPVQGSPATGTNVGALSGPQLNTLLVQLSLPVNGTVIEHRKWFIKHIGLRSTLT</sequence>
<evidence type="ECO:0000313" key="1">
    <source>
        <dbReference type="EMBL" id="RPA99479.1"/>
    </source>
</evidence>
<protein>
    <submittedName>
        <fullName evidence="1">Uncharacterized protein</fullName>
    </submittedName>
</protein>
<accession>A0A3N4JMK9</accession>
<dbReference type="Proteomes" id="UP000276215">
    <property type="component" value="Unassembled WGS sequence"/>
</dbReference>
<dbReference type="AlphaFoldDB" id="A0A3N4JMK9"/>
<evidence type="ECO:0000313" key="2">
    <source>
        <dbReference type="Proteomes" id="UP000276215"/>
    </source>
</evidence>
<dbReference type="STRING" id="1336337.A0A3N4JMK9"/>
<dbReference type="EMBL" id="ML120387">
    <property type="protein sequence ID" value="RPA99479.1"/>
    <property type="molecule type" value="Genomic_DNA"/>
</dbReference>
<proteinExistence type="predicted"/>
<gene>
    <name evidence="1" type="ORF">L873DRAFT_1789620</name>
</gene>
<reference evidence="1 2" key="1">
    <citation type="journal article" date="2018" name="Nat. Ecol. Evol.">
        <title>Pezizomycetes genomes reveal the molecular basis of ectomycorrhizal truffle lifestyle.</title>
        <authorList>
            <person name="Murat C."/>
            <person name="Payen T."/>
            <person name="Noel B."/>
            <person name="Kuo A."/>
            <person name="Morin E."/>
            <person name="Chen J."/>
            <person name="Kohler A."/>
            <person name="Krizsan K."/>
            <person name="Balestrini R."/>
            <person name="Da Silva C."/>
            <person name="Montanini B."/>
            <person name="Hainaut M."/>
            <person name="Levati E."/>
            <person name="Barry K.W."/>
            <person name="Belfiori B."/>
            <person name="Cichocki N."/>
            <person name="Clum A."/>
            <person name="Dockter R.B."/>
            <person name="Fauchery L."/>
            <person name="Guy J."/>
            <person name="Iotti M."/>
            <person name="Le Tacon F."/>
            <person name="Lindquist E.A."/>
            <person name="Lipzen A."/>
            <person name="Malagnac F."/>
            <person name="Mello A."/>
            <person name="Molinier V."/>
            <person name="Miyauchi S."/>
            <person name="Poulain J."/>
            <person name="Riccioni C."/>
            <person name="Rubini A."/>
            <person name="Sitrit Y."/>
            <person name="Splivallo R."/>
            <person name="Traeger S."/>
            <person name="Wang M."/>
            <person name="Zifcakova L."/>
            <person name="Wipf D."/>
            <person name="Zambonelli A."/>
            <person name="Paolocci F."/>
            <person name="Nowrousian M."/>
            <person name="Ottonello S."/>
            <person name="Baldrian P."/>
            <person name="Spatafora J.W."/>
            <person name="Henrissat B."/>
            <person name="Nagy L.G."/>
            <person name="Aury J.M."/>
            <person name="Wincker P."/>
            <person name="Grigoriev I.V."/>
            <person name="Bonfante P."/>
            <person name="Martin F.M."/>
        </authorList>
    </citation>
    <scope>NUCLEOTIDE SEQUENCE [LARGE SCALE GENOMIC DNA]</scope>
    <source>
        <strain evidence="1 2">120613-1</strain>
    </source>
</reference>
<keyword evidence="2" id="KW-1185">Reference proteome</keyword>
<name>A0A3N4JMK9_9PEZI</name>
<organism evidence="1 2">
    <name type="scientific">Choiromyces venosus 120613-1</name>
    <dbReference type="NCBI Taxonomy" id="1336337"/>
    <lineage>
        <taxon>Eukaryota</taxon>
        <taxon>Fungi</taxon>
        <taxon>Dikarya</taxon>
        <taxon>Ascomycota</taxon>
        <taxon>Pezizomycotina</taxon>
        <taxon>Pezizomycetes</taxon>
        <taxon>Pezizales</taxon>
        <taxon>Tuberaceae</taxon>
        <taxon>Choiromyces</taxon>
    </lineage>
</organism>
<dbReference type="OrthoDB" id="5413892at2759"/>